<dbReference type="InterPro" id="IPR029063">
    <property type="entry name" value="SAM-dependent_MTases_sf"/>
</dbReference>
<evidence type="ECO:0000313" key="2">
    <source>
        <dbReference type="Proteomes" id="UP000639775"/>
    </source>
</evidence>
<keyword evidence="2" id="KW-1185">Reference proteome</keyword>
<accession>A0A967EHB5</accession>
<gene>
    <name evidence="1" type="ORF">HAT86_16375</name>
</gene>
<sequence length="252" mass="27722">MLDRTDVEALACPEDIAHLAFKTESLSDHDVALIGVQRTKNISAPSRKAYMDGDTAPLMQEVATRRDDILNGALLEIGCEYQTVKSYLEAEGIKPKSLIDIGCGHALPDLFFQRDFKPRFTLVDIEHTDDQYHGWADSGSGYASLAAAKALLHANGAAKTKVATLNPIKEPGKLSGLSADMVISFYSCGFHYPVDDYADLMVQTLENGGVVCLDLRKHYLRSRPAPLARVLDAGKVSQLYRYPRSFRVMVQG</sequence>
<dbReference type="SUPFAM" id="SSF53335">
    <property type="entry name" value="S-adenosyl-L-methionine-dependent methyltransferases"/>
    <property type="match status" value="1"/>
</dbReference>
<reference evidence="1" key="1">
    <citation type="submission" date="2020-03" db="EMBL/GenBank/DDBJ databases">
        <title>Roseovarius gahaiensis sp. nov., isolated from Gahai Saline Lake, China.</title>
        <authorList>
            <person name="Sun X."/>
        </authorList>
    </citation>
    <scope>NUCLEOTIDE SEQUENCE</scope>
    <source>
        <strain evidence="1">GH877</strain>
    </source>
</reference>
<dbReference type="RefSeq" id="WP_167200403.1">
    <property type="nucleotide sequence ID" value="NZ_JAAORB010000065.1"/>
</dbReference>
<dbReference type="Proteomes" id="UP000639775">
    <property type="component" value="Unassembled WGS sequence"/>
</dbReference>
<proteinExistence type="predicted"/>
<dbReference type="EMBL" id="JAAORB010000065">
    <property type="protein sequence ID" value="NHQ76021.1"/>
    <property type="molecule type" value="Genomic_DNA"/>
</dbReference>
<protein>
    <recommendedName>
        <fullName evidence="3">Methyltransferase domain-containing protein</fullName>
    </recommendedName>
</protein>
<evidence type="ECO:0008006" key="3">
    <source>
        <dbReference type="Google" id="ProtNLM"/>
    </source>
</evidence>
<dbReference type="AlphaFoldDB" id="A0A967EHB5"/>
<comment type="caution">
    <text evidence="1">The sequence shown here is derived from an EMBL/GenBank/DDBJ whole genome shotgun (WGS) entry which is preliminary data.</text>
</comment>
<organism evidence="1 2">
    <name type="scientific">Roseovarius gahaiensis</name>
    <dbReference type="NCBI Taxonomy" id="2716691"/>
    <lineage>
        <taxon>Bacteria</taxon>
        <taxon>Pseudomonadati</taxon>
        <taxon>Pseudomonadota</taxon>
        <taxon>Alphaproteobacteria</taxon>
        <taxon>Rhodobacterales</taxon>
        <taxon>Roseobacteraceae</taxon>
        <taxon>Roseovarius</taxon>
    </lineage>
</organism>
<name>A0A967EHB5_9RHOB</name>
<evidence type="ECO:0000313" key="1">
    <source>
        <dbReference type="EMBL" id="NHQ76021.1"/>
    </source>
</evidence>